<gene>
    <name evidence="1" type="ORF">MKW98_003334</name>
</gene>
<keyword evidence="2" id="KW-1185">Reference proteome</keyword>
<sequence length="89" mass="10246">MSISLTVMSFNLHEDQPENSPNSWEKRRDLCISVITSYSPLILCTQQGLKSQLEFLQQGLPDYDQFGISRKGSQDISDEHCSIFYDKEK</sequence>
<name>A0AAD4TBR4_9MAGN</name>
<evidence type="ECO:0000313" key="1">
    <source>
        <dbReference type="EMBL" id="KAI3946771.1"/>
    </source>
</evidence>
<evidence type="ECO:0000313" key="2">
    <source>
        <dbReference type="Proteomes" id="UP001202328"/>
    </source>
</evidence>
<dbReference type="EMBL" id="JAJJMB010003633">
    <property type="protein sequence ID" value="KAI3946771.1"/>
    <property type="molecule type" value="Genomic_DNA"/>
</dbReference>
<dbReference type="Gene3D" id="3.60.10.10">
    <property type="entry name" value="Endonuclease/exonuclease/phosphatase"/>
    <property type="match status" value="1"/>
</dbReference>
<protein>
    <recommendedName>
        <fullName evidence="3">Endonuclease/exonuclease/phosphatase family protein</fullName>
    </recommendedName>
</protein>
<proteinExistence type="predicted"/>
<dbReference type="AlphaFoldDB" id="A0AAD4TBR4"/>
<evidence type="ECO:0008006" key="3">
    <source>
        <dbReference type="Google" id="ProtNLM"/>
    </source>
</evidence>
<dbReference type="Proteomes" id="UP001202328">
    <property type="component" value="Unassembled WGS sequence"/>
</dbReference>
<organism evidence="1 2">
    <name type="scientific">Papaver atlanticum</name>
    <dbReference type="NCBI Taxonomy" id="357466"/>
    <lineage>
        <taxon>Eukaryota</taxon>
        <taxon>Viridiplantae</taxon>
        <taxon>Streptophyta</taxon>
        <taxon>Embryophyta</taxon>
        <taxon>Tracheophyta</taxon>
        <taxon>Spermatophyta</taxon>
        <taxon>Magnoliopsida</taxon>
        <taxon>Ranunculales</taxon>
        <taxon>Papaveraceae</taxon>
        <taxon>Papaveroideae</taxon>
        <taxon>Papaver</taxon>
    </lineage>
</organism>
<accession>A0AAD4TBR4</accession>
<dbReference type="InterPro" id="IPR036691">
    <property type="entry name" value="Endo/exonu/phosph_ase_sf"/>
</dbReference>
<dbReference type="SUPFAM" id="SSF56219">
    <property type="entry name" value="DNase I-like"/>
    <property type="match status" value="1"/>
</dbReference>
<reference evidence="1" key="1">
    <citation type="submission" date="2022-04" db="EMBL/GenBank/DDBJ databases">
        <title>A functionally conserved STORR gene fusion in Papaver species that diverged 16.8 million years ago.</title>
        <authorList>
            <person name="Catania T."/>
        </authorList>
    </citation>
    <scope>NUCLEOTIDE SEQUENCE</scope>
    <source>
        <strain evidence="1">S-188037</strain>
    </source>
</reference>
<comment type="caution">
    <text evidence="1">The sequence shown here is derived from an EMBL/GenBank/DDBJ whole genome shotgun (WGS) entry which is preliminary data.</text>
</comment>
<feature type="non-terminal residue" evidence="1">
    <location>
        <position position="89"/>
    </location>
</feature>